<reference evidence="2" key="1">
    <citation type="submission" date="2021-05" db="EMBL/GenBank/DDBJ databases">
        <title>The genome of the haptophyte Pavlova lutheri (Diacronema luteri, Pavlovales) - a model for lipid biosynthesis in eukaryotic algae.</title>
        <authorList>
            <person name="Hulatt C.J."/>
            <person name="Posewitz M.C."/>
        </authorList>
    </citation>
    <scope>NUCLEOTIDE SEQUENCE</scope>
    <source>
        <strain evidence="2">NIVA-4/92</strain>
    </source>
</reference>
<feature type="compositionally biased region" description="Low complexity" evidence="1">
    <location>
        <begin position="354"/>
        <end position="366"/>
    </location>
</feature>
<dbReference type="PANTHER" id="PTHR14248">
    <property type="entry name" value="CYCLIN Y, ISOFORM A"/>
    <property type="match status" value="1"/>
</dbReference>
<feature type="compositionally biased region" description="Pro residues" evidence="1">
    <location>
        <begin position="763"/>
        <end position="775"/>
    </location>
</feature>
<dbReference type="CDD" id="cd20540">
    <property type="entry name" value="CYCLIN_CCNY_like"/>
    <property type="match status" value="1"/>
</dbReference>
<gene>
    <name evidence="2" type="ORF">KFE25_011544</name>
</gene>
<evidence type="ECO:0000313" key="3">
    <source>
        <dbReference type="Proteomes" id="UP000751190"/>
    </source>
</evidence>
<protein>
    <recommendedName>
        <fullName evidence="4">Cyclin N-terminal domain-containing protein</fullName>
    </recommendedName>
</protein>
<dbReference type="InterPro" id="IPR036915">
    <property type="entry name" value="Cyclin-like_sf"/>
</dbReference>
<dbReference type="Proteomes" id="UP000751190">
    <property type="component" value="Unassembled WGS sequence"/>
</dbReference>
<dbReference type="InterPro" id="IPR013922">
    <property type="entry name" value="Cyclin_PHO80-like"/>
</dbReference>
<proteinExistence type="predicted"/>
<accession>A0A8J5XKB5</accession>
<dbReference type="OMA" id="VGEREWI"/>
<feature type="region of interest" description="Disordered" evidence="1">
    <location>
        <begin position="613"/>
        <end position="690"/>
    </location>
</feature>
<sequence length="1033" mass="104331">MSRPSSGRSRGTTELGTALEAHGLQQYARALAEMGHSTVASLVRLSSRPFLFDAALEQIKPLPGHTVRLLNAVEEMRAARALRESACILAGRHPDPRPTAPRADRASQIASAYKTAPVVAARSRPGSGAAVASRARAPVGGGGVAPAAAPRPFRAAAAARPALLAAAPRHHRTTAATAAVHAAPVRAPPTRSLDELEAELAASEAEALAFLRRSWTEDRAGVLGLLGAVDGPRAFVDAAGTAGAAVESAGGGAAAVPGTGAAGPVLAYTRIRQPTLTPLDEVDEDALSASCTSVGCALERDAHVAQTAAPPAAHAAQSAARPIVRQGPAVGVSTGAAHGAICSAREPSVAPLGARTASTAATAAAPHADEGGQQAKPHGGASPPPRAPLPSAAAAERGEHDAAAPSAGCAGERKERSGADAADAMLPAPRARAPAPSSAPSREQSAHEAAGPGRAPSSAMPAGDVALVPSEEPELLLFGDDRSSETDSDGDGDGDSDGDGGDGDARGSAARARANGSARRAAGGASPTPLGRRNSRGGRSAASAGLLANSFDGVRPPDAGTPARADGAGELGPLGAPDPSETFRCVSFVLHKHVVTAGKHLLVAQPVAAATGARAGASGGGADARGAARVGGATPSASLSSSSASSTASSPRPSELEPASSADDRPPSDETADELAGSSEGALALARGDDRARLTTERPLMAAELAARATGAREEADALERALRAMDGGAGGGAAGAVAGADAGEYYFEVELNEGENAAAEPAPAPAPAPSPAPARSPALSAGARIALEASMAALGGWLGTYEPLLSPVGEREWIEAADGACAEDATSPDALARSVTWSRVYTRREDADAVFDERAHPLGAASAAHEATVEPPSLADVTAFVRNVARSARIGAEANIVAIAYVERLLSRSAVAFGPRTWRRVVLGAWLLAGKMWDDDSIDNSALARMFFMFEKDINELEAAFLTAVDFDLSVPPSLYARYYFLLRAVCQEDSGTFALRPLDERIAGRCAASERARNELWDSLAGRPLSKSLVL</sequence>
<evidence type="ECO:0000256" key="1">
    <source>
        <dbReference type="SAM" id="MobiDB-lite"/>
    </source>
</evidence>
<dbReference type="SUPFAM" id="SSF47954">
    <property type="entry name" value="Cyclin-like"/>
    <property type="match status" value="1"/>
</dbReference>
<dbReference type="EMBL" id="JAGTXO010000022">
    <property type="protein sequence ID" value="KAG8462094.1"/>
    <property type="molecule type" value="Genomic_DNA"/>
</dbReference>
<feature type="compositionally biased region" description="Acidic residues" evidence="1">
    <location>
        <begin position="486"/>
        <end position="502"/>
    </location>
</feature>
<dbReference type="Gene3D" id="1.10.472.10">
    <property type="entry name" value="Cyclin-like"/>
    <property type="match status" value="1"/>
</dbReference>
<dbReference type="OrthoDB" id="10250320at2759"/>
<comment type="caution">
    <text evidence="2">The sequence shown here is derived from an EMBL/GenBank/DDBJ whole genome shotgun (WGS) entry which is preliminary data.</text>
</comment>
<feature type="region of interest" description="Disordered" evidence="1">
    <location>
        <begin position="758"/>
        <end position="778"/>
    </location>
</feature>
<feature type="compositionally biased region" description="Low complexity" evidence="1">
    <location>
        <begin position="419"/>
        <end position="443"/>
    </location>
</feature>
<feature type="region of interest" description="Disordered" evidence="1">
    <location>
        <begin position="353"/>
        <end position="576"/>
    </location>
</feature>
<evidence type="ECO:0000313" key="2">
    <source>
        <dbReference type="EMBL" id="KAG8462094.1"/>
    </source>
</evidence>
<evidence type="ECO:0008006" key="4">
    <source>
        <dbReference type="Google" id="ProtNLM"/>
    </source>
</evidence>
<keyword evidence="3" id="KW-1185">Reference proteome</keyword>
<dbReference type="AlphaFoldDB" id="A0A8J5XKB5"/>
<organism evidence="2 3">
    <name type="scientific">Diacronema lutheri</name>
    <name type="common">Unicellular marine alga</name>
    <name type="synonym">Monochrysis lutheri</name>
    <dbReference type="NCBI Taxonomy" id="2081491"/>
    <lineage>
        <taxon>Eukaryota</taxon>
        <taxon>Haptista</taxon>
        <taxon>Haptophyta</taxon>
        <taxon>Pavlovophyceae</taxon>
        <taxon>Pavlovales</taxon>
        <taxon>Pavlovaceae</taxon>
        <taxon>Diacronema</taxon>
    </lineage>
</organism>
<dbReference type="Pfam" id="PF08613">
    <property type="entry name" value="Cyclin"/>
    <property type="match status" value="1"/>
</dbReference>
<name>A0A8J5XKB5_DIALT</name>
<feature type="compositionally biased region" description="Low complexity" evidence="1">
    <location>
        <begin position="624"/>
        <end position="653"/>
    </location>
</feature>
<feature type="compositionally biased region" description="Low complexity" evidence="1">
    <location>
        <begin position="506"/>
        <end position="550"/>
    </location>
</feature>
<dbReference type="GO" id="GO:0019901">
    <property type="term" value="F:protein kinase binding"/>
    <property type="evidence" value="ECO:0007669"/>
    <property type="project" value="InterPro"/>
</dbReference>
<feature type="compositionally biased region" description="Low complexity" evidence="1">
    <location>
        <begin position="674"/>
        <end position="686"/>
    </location>
</feature>